<evidence type="ECO:0000313" key="1">
    <source>
        <dbReference type="EMBL" id="KAE8935579.1"/>
    </source>
</evidence>
<reference evidence="7 8" key="1">
    <citation type="submission" date="2018-08" db="EMBL/GenBank/DDBJ databases">
        <title>Genomic investigation of the strawberry pathogen Phytophthora fragariae indicates pathogenicity is determined by transcriptional variation in three key races.</title>
        <authorList>
            <person name="Adams T.M."/>
            <person name="Armitage A.D."/>
            <person name="Sobczyk M.K."/>
            <person name="Bates H.J."/>
            <person name="Dunwell J.M."/>
            <person name="Nellist C.F."/>
            <person name="Harrison R.J."/>
        </authorList>
    </citation>
    <scope>NUCLEOTIDE SEQUENCE [LARGE SCALE GENOMIC DNA]</scope>
    <source>
        <strain evidence="6 8">A4</strain>
        <strain evidence="5 9">BC-1</strain>
        <strain evidence="4 11">BC-23</strain>
        <strain evidence="1 7">NOV-9</strain>
        <strain evidence="3 12">ONT-3</strain>
        <strain evidence="2 10">SCRP245</strain>
    </source>
</reference>
<dbReference type="EMBL" id="QXGD01000795">
    <property type="protein sequence ID" value="KAE9224336.1"/>
    <property type="molecule type" value="Genomic_DNA"/>
</dbReference>
<evidence type="ECO:0000313" key="2">
    <source>
        <dbReference type="EMBL" id="KAE9003302.1"/>
    </source>
</evidence>
<name>A0A6A4DB75_9STRA</name>
<gene>
    <name evidence="6" type="ORF">PF001_g13126</name>
    <name evidence="5" type="ORF">PF002_g14728</name>
    <name evidence="4" type="ORF">PF004_g12848</name>
    <name evidence="1" type="ORF">PF009_g14481</name>
    <name evidence="3" type="ORF">PF010_g12898</name>
    <name evidence="2" type="ORF">PF011_g12955</name>
</gene>
<evidence type="ECO:0000313" key="8">
    <source>
        <dbReference type="Proteomes" id="UP000437068"/>
    </source>
</evidence>
<dbReference type="Proteomes" id="UP000460718">
    <property type="component" value="Unassembled WGS sequence"/>
</dbReference>
<evidence type="ECO:0000313" key="9">
    <source>
        <dbReference type="Proteomes" id="UP000440367"/>
    </source>
</evidence>
<dbReference type="EMBL" id="QXFX01000736">
    <property type="protein sequence ID" value="KAE9105716.1"/>
    <property type="molecule type" value="Genomic_DNA"/>
</dbReference>
<evidence type="ECO:0000313" key="7">
    <source>
        <dbReference type="Proteomes" id="UP000429523"/>
    </source>
</evidence>
<evidence type="ECO:0000313" key="4">
    <source>
        <dbReference type="EMBL" id="KAE9222232.1"/>
    </source>
</evidence>
<dbReference type="EMBL" id="QXGF01000791">
    <property type="protein sequence ID" value="KAE8935579.1"/>
    <property type="molecule type" value="Genomic_DNA"/>
</dbReference>
<comment type="caution">
    <text evidence="6">The sequence shown here is derived from an EMBL/GenBank/DDBJ whole genome shotgun (WGS) entry which is preliminary data.</text>
</comment>
<dbReference type="Proteomes" id="UP000440367">
    <property type="component" value="Unassembled WGS sequence"/>
</dbReference>
<dbReference type="Proteomes" id="UP000429523">
    <property type="component" value="Unassembled WGS sequence"/>
</dbReference>
<evidence type="ECO:0000313" key="11">
    <source>
        <dbReference type="Proteomes" id="UP000476176"/>
    </source>
</evidence>
<proteinExistence type="predicted"/>
<dbReference type="AlphaFoldDB" id="A0A6A4DB75"/>
<dbReference type="EMBL" id="QXFW01000775">
    <property type="protein sequence ID" value="KAE9003302.1"/>
    <property type="molecule type" value="Genomic_DNA"/>
</dbReference>
<evidence type="ECO:0000313" key="10">
    <source>
        <dbReference type="Proteomes" id="UP000460718"/>
    </source>
</evidence>
<evidence type="ECO:0000313" key="5">
    <source>
        <dbReference type="EMBL" id="KAE9224336.1"/>
    </source>
</evidence>
<dbReference type="Proteomes" id="UP000437068">
    <property type="component" value="Unassembled WGS sequence"/>
</dbReference>
<protein>
    <submittedName>
        <fullName evidence="6">Uncharacterized protein</fullName>
    </submittedName>
</protein>
<evidence type="ECO:0000313" key="12">
    <source>
        <dbReference type="Proteomes" id="UP000488956"/>
    </source>
</evidence>
<dbReference type="EMBL" id="QXGC01000752">
    <property type="protein sequence ID" value="KAE9222232.1"/>
    <property type="molecule type" value="Genomic_DNA"/>
</dbReference>
<accession>A0A6A4DB75</accession>
<evidence type="ECO:0000313" key="6">
    <source>
        <dbReference type="EMBL" id="KAE9304343.1"/>
    </source>
</evidence>
<sequence>MKGGILPHLIFSANPVHFKKSSRPSRRPGSERRERGCAFWDLRRPTLAEAATRAAAMTAVILYRAVRGGKEDPRSGTYAGPR</sequence>
<dbReference type="EMBL" id="QXGE01000757">
    <property type="protein sequence ID" value="KAE9304343.1"/>
    <property type="molecule type" value="Genomic_DNA"/>
</dbReference>
<evidence type="ECO:0000313" key="3">
    <source>
        <dbReference type="EMBL" id="KAE9105716.1"/>
    </source>
</evidence>
<dbReference type="Proteomes" id="UP000476176">
    <property type="component" value="Unassembled WGS sequence"/>
</dbReference>
<organism evidence="6 8">
    <name type="scientific">Phytophthora fragariae</name>
    <dbReference type="NCBI Taxonomy" id="53985"/>
    <lineage>
        <taxon>Eukaryota</taxon>
        <taxon>Sar</taxon>
        <taxon>Stramenopiles</taxon>
        <taxon>Oomycota</taxon>
        <taxon>Peronosporomycetes</taxon>
        <taxon>Peronosporales</taxon>
        <taxon>Peronosporaceae</taxon>
        <taxon>Phytophthora</taxon>
    </lineage>
</organism>
<dbReference type="Proteomes" id="UP000488956">
    <property type="component" value="Unassembled WGS sequence"/>
</dbReference>